<dbReference type="HOGENOM" id="CLU_2192295_0_0_11"/>
<dbReference type="AlphaFoldDB" id="F8A129"/>
<evidence type="ECO:0000313" key="3">
    <source>
        <dbReference type="Proteomes" id="UP000000485"/>
    </source>
</evidence>
<sequence>MSAAQESVADRADRTAQTAAVLPVAVAALVVSVTQLVWLGVSWRTVLAAPLLIGAAWARWRSAEPAAPPAPGDDRAAASGLGLVWLLTCAVLALAGLGLVAAEALAGS</sequence>
<dbReference type="RefSeq" id="WP_013884305.1">
    <property type="nucleotide sequence ID" value="NC_015671.1"/>
</dbReference>
<feature type="transmembrane region" description="Helical" evidence="1">
    <location>
        <begin position="20"/>
        <end position="39"/>
    </location>
</feature>
<evidence type="ECO:0000256" key="1">
    <source>
        <dbReference type="SAM" id="Phobius"/>
    </source>
</evidence>
<dbReference type="STRING" id="593907.Celgi_2287"/>
<keyword evidence="1" id="KW-0812">Transmembrane</keyword>
<proteinExistence type="predicted"/>
<keyword evidence="3" id="KW-1185">Reference proteome</keyword>
<reference evidence="3" key="1">
    <citation type="submission" date="2011-04" db="EMBL/GenBank/DDBJ databases">
        <title>Complete sequence of Cellvibrio gilvus ATCC 13127.</title>
        <authorList>
            <person name="Lucas S."/>
            <person name="Han J."/>
            <person name="Lapidus A."/>
            <person name="Cheng J.-F."/>
            <person name="Goodwin L."/>
            <person name="Pitluck S."/>
            <person name="Peters L."/>
            <person name="Munk A."/>
            <person name="Detter J.C."/>
            <person name="Han C."/>
            <person name="Tapia R."/>
            <person name="Land M."/>
            <person name="Hauser L."/>
            <person name="Kyrpides N."/>
            <person name="Ivanova N."/>
            <person name="Ovchinnikova G."/>
            <person name="Pagani I."/>
            <person name="Mead D."/>
            <person name="Brumm P."/>
            <person name="Woyke T."/>
        </authorList>
    </citation>
    <scope>NUCLEOTIDE SEQUENCE [LARGE SCALE GENOMIC DNA]</scope>
    <source>
        <strain evidence="3">ATCC 13127 / NRRL B-14078</strain>
    </source>
</reference>
<feature type="transmembrane region" description="Helical" evidence="1">
    <location>
        <begin position="83"/>
        <end position="106"/>
    </location>
</feature>
<organism evidence="2 3">
    <name type="scientific">Cellulomonas gilvus (strain ATCC 13127 / NRRL B-14078)</name>
    <name type="common">Cellvibrio gilvus</name>
    <dbReference type="NCBI Taxonomy" id="593907"/>
    <lineage>
        <taxon>Bacteria</taxon>
        <taxon>Bacillati</taxon>
        <taxon>Actinomycetota</taxon>
        <taxon>Actinomycetes</taxon>
        <taxon>Micrococcales</taxon>
        <taxon>Cellulomonadaceae</taxon>
        <taxon>Cellulomonas</taxon>
    </lineage>
</organism>
<accession>F8A129</accession>
<gene>
    <name evidence="2" type="ordered locus">Celgi_2287</name>
</gene>
<dbReference type="EMBL" id="CP002665">
    <property type="protein sequence ID" value="AEI12787.1"/>
    <property type="molecule type" value="Genomic_DNA"/>
</dbReference>
<name>F8A129_CELGA</name>
<protein>
    <submittedName>
        <fullName evidence="2">Uncharacterized protein</fullName>
    </submittedName>
</protein>
<keyword evidence="1" id="KW-0472">Membrane</keyword>
<keyword evidence="1" id="KW-1133">Transmembrane helix</keyword>
<evidence type="ECO:0000313" key="2">
    <source>
        <dbReference type="EMBL" id="AEI12787.1"/>
    </source>
</evidence>
<dbReference type="KEGG" id="cga:Celgi_2287"/>
<dbReference type="Proteomes" id="UP000000485">
    <property type="component" value="Chromosome"/>
</dbReference>